<evidence type="ECO:0000256" key="3">
    <source>
        <dbReference type="ARBA" id="ARBA00024679"/>
    </source>
</evidence>
<dbReference type="EC" id="1.8.4.11" evidence="8"/>
<sequence>MSPAAAVSPAALRRAPPPAARRLLPLALVAFAVLAACSEARGASSGKASGAVDTPRPAVNDTRRYEKPSDAELRRTLPPLAYEVTQKDATEPAFRNMYWDHKAEGLYVDVVTGEPLFSSRDKFDSGTGWPSFTRPVDASRVVEKRDVGLGMDRVEVRSKAGDSHLGHVFGDGPKPTGLRYCINSAALRFVPVNALEAQGYGAWLPHFGRKESVSAPKPTADTMKAIAAAANTSETALLAGGCFWGMEDILRKIPGVLQTDVGYTGGTFKSPTYEDVSSGDTGHAESVRVVFDPKVLSYETLLEKWFFRMHDPTTLNRQGNDIGTQYRSAIFYLSDAQRRVAEEVKARVNASGKWSRPVVTQIVPAGEFTPAETYHQDYLVKNPGGYTCHYLRD</sequence>
<dbReference type="EMBL" id="JABBJJ010000010">
    <property type="protein sequence ID" value="NMO13962.1"/>
    <property type="molecule type" value="Genomic_DNA"/>
</dbReference>
<dbReference type="SUPFAM" id="SSF55068">
    <property type="entry name" value="Peptide methionine sulfoxide reductase"/>
    <property type="match status" value="1"/>
</dbReference>
<evidence type="ECO:0000256" key="1">
    <source>
        <dbReference type="ARBA" id="ARBA00023002"/>
    </source>
</evidence>
<dbReference type="InterPro" id="IPR002569">
    <property type="entry name" value="Met_Sox_Rdtase_MsrA_dom"/>
</dbReference>
<evidence type="ECO:0000256" key="7">
    <source>
        <dbReference type="HAMAP-Rule" id="MF_01400"/>
    </source>
</evidence>
<dbReference type="Proteomes" id="UP000518300">
    <property type="component" value="Unassembled WGS sequence"/>
</dbReference>
<dbReference type="GO" id="GO:0033743">
    <property type="term" value="F:peptide-methionine (R)-S-oxide reductase activity"/>
    <property type="evidence" value="ECO:0007669"/>
    <property type="project" value="UniProtKB-UniRule"/>
</dbReference>
<dbReference type="InterPro" id="IPR036509">
    <property type="entry name" value="Met_Sox_Rdtase_MsrA_sf"/>
</dbReference>
<dbReference type="NCBIfam" id="NF004042">
    <property type="entry name" value="PRK05550.1"/>
    <property type="match status" value="1"/>
</dbReference>
<comment type="similarity">
    <text evidence="7">Belongs to the MsrB Met sulfoxide reductase family.</text>
</comment>
<evidence type="ECO:0000259" key="10">
    <source>
        <dbReference type="PROSITE" id="PS51790"/>
    </source>
</evidence>
<dbReference type="FunFam" id="2.170.150.20:FF:000003">
    <property type="entry name" value="Peptide methionine sulfoxide reductase MsrB"/>
    <property type="match status" value="1"/>
</dbReference>
<dbReference type="Gene3D" id="2.170.150.20">
    <property type="entry name" value="Peptide methionine sulfoxide reductase"/>
    <property type="match status" value="1"/>
</dbReference>
<dbReference type="RefSeq" id="WP_169343241.1">
    <property type="nucleotide sequence ID" value="NZ_JABBJJ010000010.1"/>
</dbReference>
<keyword evidence="1 7" id="KW-0560">Oxidoreductase</keyword>
<feature type="active site" description="Nucleophile" evidence="7">
    <location>
        <position position="181"/>
    </location>
</feature>
<comment type="caution">
    <text evidence="11">The sequence shown here is derived from an EMBL/GenBank/DDBJ whole genome shotgun (WGS) entry which is preliminary data.</text>
</comment>
<comment type="similarity">
    <text evidence="8">Belongs to the MsrA Met sulfoxide reductase family.</text>
</comment>
<feature type="domain" description="MsrB" evidence="10">
    <location>
        <begin position="70"/>
        <end position="192"/>
    </location>
</feature>
<dbReference type="Gene3D" id="3.30.1060.10">
    <property type="entry name" value="Peptide methionine sulphoxide reductase MsrA"/>
    <property type="match status" value="1"/>
</dbReference>
<feature type="active site" evidence="8">
    <location>
        <position position="242"/>
    </location>
</feature>
<reference evidence="11 12" key="1">
    <citation type="submission" date="2020-04" db="EMBL/GenBank/DDBJ databases">
        <title>Draft genome of Pyxidicoccus fallax type strain.</title>
        <authorList>
            <person name="Whitworth D.E."/>
        </authorList>
    </citation>
    <scope>NUCLEOTIDE SEQUENCE [LARGE SCALE GENOMIC DNA]</scope>
    <source>
        <strain evidence="11 12">DSM 14698</strain>
    </source>
</reference>
<dbReference type="PROSITE" id="PS51790">
    <property type="entry name" value="MSRB"/>
    <property type="match status" value="1"/>
</dbReference>
<evidence type="ECO:0000313" key="11">
    <source>
        <dbReference type="EMBL" id="NMO13962.1"/>
    </source>
</evidence>
<comment type="function">
    <text evidence="3 8">Has an important function as a repair enzyme for proteins that have been inactivated by oxidation. Catalyzes the reversible oxidation-reduction of methionine sulfoxide in proteins to methionine.</text>
</comment>
<dbReference type="GO" id="GO:0008113">
    <property type="term" value="F:peptide-methionine (S)-S-oxide reductase activity"/>
    <property type="evidence" value="ECO:0007669"/>
    <property type="project" value="UniProtKB-UniRule"/>
</dbReference>
<feature type="compositionally biased region" description="Basic and acidic residues" evidence="9">
    <location>
        <begin position="61"/>
        <end position="70"/>
    </location>
</feature>
<comment type="caution">
    <text evidence="7">Lacks conserved residue(s) required for the propagation of feature annotation.</text>
</comment>
<comment type="catalytic activity">
    <reaction evidence="6 8">
        <text>[thioredoxin]-disulfide + L-methionine + H2O = L-methionine (S)-S-oxide + [thioredoxin]-dithiol</text>
        <dbReference type="Rhea" id="RHEA:19993"/>
        <dbReference type="Rhea" id="RHEA-COMP:10698"/>
        <dbReference type="Rhea" id="RHEA-COMP:10700"/>
        <dbReference type="ChEBI" id="CHEBI:15377"/>
        <dbReference type="ChEBI" id="CHEBI:29950"/>
        <dbReference type="ChEBI" id="CHEBI:50058"/>
        <dbReference type="ChEBI" id="CHEBI:57844"/>
        <dbReference type="ChEBI" id="CHEBI:58772"/>
        <dbReference type="EC" id="1.8.4.11"/>
    </reaction>
</comment>
<evidence type="ECO:0000256" key="5">
    <source>
        <dbReference type="ARBA" id="ARBA00048488"/>
    </source>
</evidence>
<evidence type="ECO:0000256" key="9">
    <source>
        <dbReference type="SAM" id="MobiDB-lite"/>
    </source>
</evidence>
<dbReference type="Pfam" id="PF01625">
    <property type="entry name" value="PMSR"/>
    <property type="match status" value="1"/>
</dbReference>
<dbReference type="NCBIfam" id="TIGR00357">
    <property type="entry name" value="peptide-methionine (R)-S-oxide reductase MsrB"/>
    <property type="match status" value="1"/>
</dbReference>
<proteinExistence type="inferred from homology"/>
<dbReference type="PANTHER" id="PTHR43774:SF1">
    <property type="entry name" value="PEPTIDE METHIONINE SULFOXIDE REDUCTASE MSRA 2"/>
    <property type="match status" value="1"/>
</dbReference>
<keyword evidence="12" id="KW-1185">Reference proteome</keyword>
<comment type="catalytic activity">
    <reaction evidence="4 8">
        <text>L-methionyl-[protein] + [thioredoxin]-disulfide + H2O = L-methionyl-(S)-S-oxide-[protein] + [thioredoxin]-dithiol</text>
        <dbReference type="Rhea" id="RHEA:14217"/>
        <dbReference type="Rhea" id="RHEA-COMP:10698"/>
        <dbReference type="Rhea" id="RHEA-COMP:10700"/>
        <dbReference type="Rhea" id="RHEA-COMP:12313"/>
        <dbReference type="Rhea" id="RHEA-COMP:12315"/>
        <dbReference type="ChEBI" id="CHEBI:15377"/>
        <dbReference type="ChEBI" id="CHEBI:16044"/>
        <dbReference type="ChEBI" id="CHEBI:29950"/>
        <dbReference type="ChEBI" id="CHEBI:44120"/>
        <dbReference type="ChEBI" id="CHEBI:50058"/>
        <dbReference type="EC" id="1.8.4.11"/>
    </reaction>
</comment>
<dbReference type="HAMAP" id="MF_01401">
    <property type="entry name" value="MsrA"/>
    <property type="match status" value="1"/>
</dbReference>
<dbReference type="HAMAP" id="MF_01400">
    <property type="entry name" value="MsrB"/>
    <property type="match status" value="1"/>
</dbReference>
<dbReference type="NCBIfam" id="TIGR00401">
    <property type="entry name" value="msrA"/>
    <property type="match status" value="1"/>
</dbReference>
<dbReference type="Pfam" id="PF01641">
    <property type="entry name" value="SelR"/>
    <property type="match status" value="1"/>
</dbReference>
<feature type="region of interest" description="Disordered" evidence="9">
    <location>
        <begin position="44"/>
        <end position="70"/>
    </location>
</feature>
<dbReference type="AlphaFoldDB" id="A0A848L6R4"/>
<dbReference type="InterPro" id="IPR011057">
    <property type="entry name" value="Mss4-like_sf"/>
</dbReference>
<protein>
    <recommendedName>
        <fullName evidence="7 8">Multifunctional fusion protein</fullName>
    </recommendedName>
    <domain>
        <recommendedName>
            <fullName evidence="8">Peptide methionine sulfoxide reductase MsrA</fullName>
            <shortName evidence="8">Protein-methionine-S-oxide reductase</shortName>
            <ecNumber evidence="8">1.8.4.11</ecNumber>
        </recommendedName>
        <alternativeName>
            <fullName evidence="8">Peptide-methionine (S)-S-oxide reductase</fullName>
            <shortName evidence="8">Peptide Met(O) reductase</shortName>
        </alternativeName>
    </domain>
    <domain>
        <recommendedName>
            <fullName evidence="7">Peptide methionine sulfoxide reductase MsrB</fullName>
            <ecNumber evidence="7">1.8.4.12</ecNumber>
        </recommendedName>
        <alternativeName>
            <fullName evidence="7">Peptide-methionine (R)-S-oxide reductase</fullName>
        </alternativeName>
    </domain>
</protein>
<evidence type="ECO:0000256" key="4">
    <source>
        <dbReference type="ARBA" id="ARBA00047806"/>
    </source>
</evidence>
<accession>A0A848L6R4</accession>
<organism evidence="11 12">
    <name type="scientific">Pyxidicoccus fallax</name>
    <dbReference type="NCBI Taxonomy" id="394095"/>
    <lineage>
        <taxon>Bacteria</taxon>
        <taxon>Pseudomonadati</taxon>
        <taxon>Myxococcota</taxon>
        <taxon>Myxococcia</taxon>
        <taxon>Myxococcales</taxon>
        <taxon>Cystobacterineae</taxon>
        <taxon>Myxococcaceae</taxon>
        <taxon>Pyxidicoccus</taxon>
    </lineage>
</organism>
<dbReference type="PANTHER" id="PTHR43774">
    <property type="entry name" value="PEPTIDE METHIONINE SULFOXIDE REDUCTASE"/>
    <property type="match status" value="1"/>
</dbReference>
<dbReference type="InterPro" id="IPR002579">
    <property type="entry name" value="Met_Sox_Rdtase_MsrB_dom"/>
</dbReference>
<evidence type="ECO:0000256" key="6">
    <source>
        <dbReference type="ARBA" id="ARBA00048782"/>
    </source>
</evidence>
<comment type="catalytic activity">
    <reaction evidence="5 7">
        <text>L-methionyl-[protein] + [thioredoxin]-disulfide + H2O = L-methionyl-(R)-S-oxide-[protein] + [thioredoxin]-dithiol</text>
        <dbReference type="Rhea" id="RHEA:24164"/>
        <dbReference type="Rhea" id="RHEA-COMP:10698"/>
        <dbReference type="Rhea" id="RHEA-COMP:10700"/>
        <dbReference type="Rhea" id="RHEA-COMP:12313"/>
        <dbReference type="Rhea" id="RHEA-COMP:12314"/>
        <dbReference type="ChEBI" id="CHEBI:15377"/>
        <dbReference type="ChEBI" id="CHEBI:16044"/>
        <dbReference type="ChEBI" id="CHEBI:29950"/>
        <dbReference type="ChEBI" id="CHEBI:45764"/>
        <dbReference type="ChEBI" id="CHEBI:50058"/>
        <dbReference type="EC" id="1.8.4.12"/>
    </reaction>
</comment>
<keyword evidence="2" id="KW-0511">Multifunctional enzyme</keyword>
<dbReference type="EC" id="1.8.4.12" evidence="7"/>
<name>A0A848L6R4_9BACT</name>
<evidence type="ECO:0000256" key="2">
    <source>
        <dbReference type="ARBA" id="ARBA00023268"/>
    </source>
</evidence>
<evidence type="ECO:0000256" key="8">
    <source>
        <dbReference type="HAMAP-Rule" id="MF_01401"/>
    </source>
</evidence>
<evidence type="ECO:0000313" key="12">
    <source>
        <dbReference type="Proteomes" id="UP000518300"/>
    </source>
</evidence>
<gene>
    <name evidence="7" type="primary">msrB</name>
    <name evidence="8" type="synonym">msrA</name>
    <name evidence="11" type="ORF">HG543_03695</name>
</gene>
<dbReference type="SUPFAM" id="SSF51316">
    <property type="entry name" value="Mss4-like"/>
    <property type="match status" value="1"/>
</dbReference>